<evidence type="ECO:0000256" key="8">
    <source>
        <dbReference type="SAM" id="MobiDB-lite"/>
    </source>
</evidence>
<evidence type="ECO:0008006" key="14">
    <source>
        <dbReference type="Google" id="ProtNLM"/>
    </source>
</evidence>
<dbReference type="Pfam" id="PF00089">
    <property type="entry name" value="Trypsin"/>
    <property type="match status" value="1"/>
</dbReference>
<dbReference type="Gene3D" id="2.40.10.10">
    <property type="entry name" value="Trypsin-like serine proteases"/>
    <property type="match status" value="1"/>
</dbReference>
<dbReference type="InterPro" id="IPR033116">
    <property type="entry name" value="TRYPSIN_SER"/>
</dbReference>
<accession>A0A401S750</accession>
<dbReference type="CDD" id="cd00190">
    <property type="entry name" value="Tryp_SPc"/>
    <property type="match status" value="1"/>
</dbReference>
<dbReference type="InterPro" id="IPR043504">
    <property type="entry name" value="Peptidase_S1_PA_chymotrypsin"/>
</dbReference>
<keyword evidence="3 7" id="KW-0720">Serine protease</keyword>
<organism evidence="12 13">
    <name type="scientific">Chiloscyllium punctatum</name>
    <name type="common">Brownbanded bambooshark</name>
    <name type="synonym">Hemiscyllium punctatum</name>
    <dbReference type="NCBI Taxonomy" id="137246"/>
    <lineage>
        <taxon>Eukaryota</taxon>
        <taxon>Metazoa</taxon>
        <taxon>Chordata</taxon>
        <taxon>Craniata</taxon>
        <taxon>Vertebrata</taxon>
        <taxon>Chondrichthyes</taxon>
        <taxon>Elasmobranchii</taxon>
        <taxon>Galeomorphii</taxon>
        <taxon>Galeoidea</taxon>
        <taxon>Orectolobiformes</taxon>
        <taxon>Hemiscylliidae</taxon>
        <taxon>Chiloscyllium</taxon>
    </lineage>
</organism>
<dbReference type="PROSITE" id="PS00134">
    <property type="entry name" value="TRYPSIN_HIS"/>
    <property type="match status" value="1"/>
</dbReference>
<dbReference type="Gene3D" id="3.10.250.10">
    <property type="entry name" value="SRCR-like domain"/>
    <property type="match status" value="1"/>
</dbReference>
<keyword evidence="9" id="KW-0812">Transmembrane</keyword>
<dbReference type="GO" id="GO:0016020">
    <property type="term" value="C:membrane"/>
    <property type="evidence" value="ECO:0007669"/>
    <property type="project" value="InterPro"/>
</dbReference>
<dbReference type="FunFam" id="2.40.10.10:FF:000003">
    <property type="entry name" value="Transmembrane serine protease 3"/>
    <property type="match status" value="1"/>
</dbReference>
<dbReference type="Pfam" id="PF15494">
    <property type="entry name" value="SRCR_2"/>
    <property type="match status" value="1"/>
</dbReference>
<dbReference type="InterPro" id="IPR009003">
    <property type="entry name" value="Peptidase_S1_PA"/>
</dbReference>
<dbReference type="STRING" id="137246.A0A401S750"/>
<keyword evidence="2 7" id="KW-0378">Hydrolase</keyword>
<dbReference type="InterPro" id="IPR001254">
    <property type="entry name" value="Trypsin_dom"/>
</dbReference>
<dbReference type="PROSITE" id="PS50240">
    <property type="entry name" value="TRYPSIN_DOM"/>
    <property type="match status" value="1"/>
</dbReference>
<dbReference type="InterPro" id="IPR036772">
    <property type="entry name" value="SRCR-like_dom_sf"/>
</dbReference>
<name>A0A401S750_CHIPU</name>
<dbReference type="GO" id="GO:0006508">
    <property type="term" value="P:proteolysis"/>
    <property type="evidence" value="ECO:0007669"/>
    <property type="project" value="UniProtKB-KW"/>
</dbReference>
<reference evidence="12 13" key="1">
    <citation type="journal article" date="2018" name="Nat. Ecol. Evol.">
        <title>Shark genomes provide insights into elasmobranch evolution and the origin of vertebrates.</title>
        <authorList>
            <person name="Hara Y"/>
            <person name="Yamaguchi K"/>
            <person name="Onimaru K"/>
            <person name="Kadota M"/>
            <person name="Koyanagi M"/>
            <person name="Keeley SD"/>
            <person name="Tatsumi K"/>
            <person name="Tanaka K"/>
            <person name="Motone F"/>
            <person name="Kageyama Y"/>
            <person name="Nozu R"/>
            <person name="Adachi N"/>
            <person name="Nishimura O"/>
            <person name="Nakagawa R"/>
            <person name="Tanegashima C"/>
            <person name="Kiyatake I"/>
            <person name="Matsumoto R"/>
            <person name="Murakumo K"/>
            <person name="Nishida K"/>
            <person name="Terakita A"/>
            <person name="Kuratani S"/>
            <person name="Sato K"/>
            <person name="Hyodo S Kuraku.S."/>
        </authorList>
    </citation>
    <scope>NUCLEOTIDE SEQUENCE [LARGE SCALE GENOMIC DNA]</scope>
</reference>
<dbReference type="PROSITE" id="PS00135">
    <property type="entry name" value="TRYPSIN_SER"/>
    <property type="match status" value="1"/>
</dbReference>
<proteinExistence type="predicted"/>
<dbReference type="PROSITE" id="PS50287">
    <property type="entry name" value="SRCR_2"/>
    <property type="match status" value="1"/>
</dbReference>
<evidence type="ECO:0000259" key="11">
    <source>
        <dbReference type="PROSITE" id="PS50287"/>
    </source>
</evidence>
<protein>
    <recommendedName>
        <fullName evidence="14">Peptidase S1 domain-containing protein</fullName>
    </recommendedName>
</protein>
<dbReference type="SUPFAM" id="SSF56487">
    <property type="entry name" value="SRCR-like"/>
    <property type="match status" value="1"/>
</dbReference>
<dbReference type="PANTHER" id="PTHR24252">
    <property type="entry name" value="ACROSIN-RELATED"/>
    <property type="match status" value="1"/>
</dbReference>
<dbReference type="OrthoDB" id="6380398at2759"/>
<dbReference type="SMART" id="SM00020">
    <property type="entry name" value="Tryp_SPc"/>
    <property type="match status" value="1"/>
</dbReference>
<dbReference type="AlphaFoldDB" id="A0A401S750"/>
<dbReference type="InterPro" id="IPR036055">
    <property type="entry name" value="LDL_receptor-like_sf"/>
</dbReference>
<evidence type="ECO:0000256" key="6">
    <source>
        <dbReference type="PROSITE-ProRule" id="PRU00196"/>
    </source>
</evidence>
<dbReference type="PANTHER" id="PTHR24252:SF27">
    <property type="entry name" value="TRANSMEMBRANE PROTEASE SERINE 3-LIKE"/>
    <property type="match status" value="1"/>
</dbReference>
<evidence type="ECO:0000256" key="4">
    <source>
        <dbReference type="ARBA" id="ARBA00023157"/>
    </source>
</evidence>
<dbReference type="InterPro" id="IPR001190">
    <property type="entry name" value="SRCR"/>
</dbReference>
<feature type="region of interest" description="Disordered" evidence="8">
    <location>
        <begin position="10"/>
        <end position="55"/>
    </location>
</feature>
<dbReference type="EMBL" id="BEZZ01000115">
    <property type="protein sequence ID" value="GCC26224.1"/>
    <property type="molecule type" value="Genomic_DNA"/>
</dbReference>
<evidence type="ECO:0000313" key="12">
    <source>
        <dbReference type="EMBL" id="GCC26224.1"/>
    </source>
</evidence>
<evidence type="ECO:0000256" key="7">
    <source>
        <dbReference type="RuleBase" id="RU363034"/>
    </source>
</evidence>
<dbReference type="PRINTS" id="PR00722">
    <property type="entry name" value="CHYMOTRYPSIN"/>
</dbReference>
<dbReference type="SUPFAM" id="SSF57424">
    <property type="entry name" value="LDL receptor-like module"/>
    <property type="match status" value="1"/>
</dbReference>
<comment type="caution">
    <text evidence="12">The sequence shown here is derived from an EMBL/GenBank/DDBJ whole genome shotgun (WGS) entry which is preliminary data.</text>
</comment>
<dbReference type="Gene3D" id="4.10.400.10">
    <property type="entry name" value="Low-density Lipoprotein Receptor"/>
    <property type="match status" value="1"/>
</dbReference>
<dbReference type="SMART" id="SM00202">
    <property type="entry name" value="SR"/>
    <property type="match status" value="1"/>
</dbReference>
<evidence type="ECO:0000256" key="3">
    <source>
        <dbReference type="ARBA" id="ARBA00022825"/>
    </source>
</evidence>
<feature type="transmembrane region" description="Helical" evidence="9">
    <location>
        <begin position="101"/>
        <end position="122"/>
    </location>
</feature>
<dbReference type="InterPro" id="IPR018114">
    <property type="entry name" value="TRYPSIN_HIS"/>
</dbReference>
<feature type="domain" description="Peptidase S1" evidence="10">
    <location>
        <begin position="262"/>
        <end position="497"/>
    </location>
</feature>
<evidence type="ECO:0000256" key="9">
    <source>
        <dbReference type="SAM" id="Phobius"/>
    </source>
</evidence>
<evidence type="ECO:0000256" key="2">
    <source>
        <dbReference type="ARBA" id="ARBA00022801"/>
    </source>
</evidence>
<keyword evidence="13" id="KW-1185">Reference proteome</keyword>
<comment type="caution">
    <text evidence="6">Lacks conserved residue(s) required for the propagation of feature annotation.</text>
</comment>
<feature type="domain" description="SRCR" evidence="11">
    <location>
        <begin position="147"/>
        <end position="265"/>
    </location>
</feature>
<evidence type="ECO:0000259" key="10">
    <source>
        <dbReference type="PROSITE" id="PS50240"/>
    </source>
</evidence>
<dbReference type="GO" id="GO:0004252">
    <property type="term" value="F:serine-type endopeptidase activity"/>
    <property type="evidence" value="ECO:0007669"/>
    <property type="project" value="InterPro"/>
</dbReference>
<dbReference type="OMA" id="IGCARIN"/>
<keyword evidence="9" id="KW-1133">Transmembrane helix</keyword>
<dbReference type="SUPFAM" id="SSF50494">
    <property type="entry name" value="Trypsin-like serine proteases"/>
    <property type="match status" value="1"/>
</dbReference>
<keyword evidence="9" id="KW-0472">Membrane</keyword>
<keyword evidence="1 7" id="KW-0645">Protease</keyword>
<dbReference type="InterPro" id="IPR002172">
    <property type="entry name" value="LDrepeatLR_classA_rpt"/>
</dbReference>
<gene>
    <name evidence="12" type="ORF">chiPu_0004639</name>
</gene>
<dbReference type="Proteomes" id="UP000287033">
    <property type="component" value="Unassembled WGS sequence"/>
</dbReference>
<dbReference type="InterPro" id="IPR001314">
    <property type="entry name" value="Peptidase_S1A"/>
</dbReference>
<keyword evidence="5" id="KW-0325">Glycoprotein</keyword>
<evidence type="ECO:0000256" key="1">
    <source>
        <dbReference type="ARBA" id="ARBA00022670"/>
    </source>
</evidence>
<evidence type="ECO:0000313" key="13">
    <source>
        <dbReference type="Proteomes" id="UP000287033"/>
    </source>
</evidence>
<evidence type="ECO:0000256" key="5">
    <source>
        <dbReference type="ARBA" id="ARBA00023180"/>
    </source>
</evidence>
<dbReference type="CDD" id="cd00112">
    <property type="entry name" value="LDLa"/>
    <property type="match status" value="1"/>
</dbReference>
<keyword evidence="4" id="KW-1015">Disulfide bond</keyword>
<sequence length="501" mass="55254">MTSYPNIYENYLPENVQPPANSNTPGSYPPPPYPNTGGYQIPPYPGTGSYPTQPYPNAGAGTYQPYYIPSAGPKHPPTQVIQSNVPHRKPEGICNPKRKTYCCIISLFLILSVLGIGAWIIFKFVKDIPTTNISHSCSSRVTRCDGVRECTDNSDEVGCVRFQGSSSQLEVYGWKSQQWLPVCYTAWSTSLADKTCRQLGFRSSFQSGKTINDQSSSLVVNSTKSGTKIQSLLSSSAQCPTRDTVSLKCIDCGKKIKTSTRIVGGAPAQLGEWPWQVSLHYKSRHVCGATIISQDWIITATHCFFEDDSYQPINWRVYSGFISQRELYRATLRSVSRIVVHSRYSSDTNDNDIALMKLSNPLQFTDKIRPACLPTFDQQFPDGISCWITGFGHTEENARVISDILQEASVNIIGTRTCNQRNLYNGAITDRMVCAGRVSGGVDSCQGDSGGPLVCEVSGTWYLAGVTSWGIGCARINKPGVYARVTQFTDWIFSQMEANSN</sequence>